<gene>
    <name evidence="2" type="ORF">E5S66_13480</name>
</gene>
<sequence length="72" mass="7992">MGAAFWIKRFSLALVVAFVVLFGVELAKGHSQVAAVQFASFWAVVTGTIFTLAGYVRYRRNPACWLPNDRKA</sequence>
<keyword evidence="1" id="KW-1133">Transmembrane helix</keyword>
<keyword evidence="3" id="KW-1185">Reference proteome</keyword>
<dbReference type="AlphaFoldDB" id="A0A5R9PAW5"/>
<feature type="transmembrane region" description="Helical" evidence="1">
    <location>
        <begin position="39"/>
        <end position="58"/>
    </location>
</feature>
<organism evidence="2 3">
    <name type="scientific">Thermomonas fusca</name>
    <dbReference type="NCBI Taxonomy" id="215690"/>
    <lineage>
        <taxon>Bacteria</taxon>
        <taxon>Pseudomonadati</taxon>
        <taxon>Pseudomonadota</taxon>
        <taxon>Gammaproteobacteria</taxon>
        <taxon>Lysobacterales</taxon>
        <taxon>Lysobacteraceae</taxon>
        <taxon>Thermomonas</taxon>
    </lineage>
</organism>
<keyword evidence="1" id="KW-0472">Membrane</keyword>
<evidence type="ECO:0000256" key="1">
    <source>
        <dbReference type="SAM" id="Phobius"/>
    </source>
</evidence>
<proteinExistence type="predicted"/>
<dbReference type="RefSeq" id="WP_138350054.1">
    <property type="nucleotide sequence ID" value="NZ_SROY01000014.1"/>
</dbReference>
<keyword evidence="1" id="KW-0812">Transmembrane</keyword>
<dbReference type="EMBL" id="SROY01000014">
    <property type="protein sequence ID" value="TLX20671.1"/>
    <property type="molecule type" value="Genomic_DNA"/>
</dbReference>
<evidence type="ECO:0000313" key="2">
    <source>
        <dbReference type="EMBL" id="TLX20671.1"/>
    </source>
</evidence>
<comment type="caution">
    <text evidence="2">The sequence shown here is derived from an EMBL/GenBank/DDBJ whole genome shotgun (WGS) entry which is preliminary data.</text>
</comment>
<protein>
    <submittedName>
        <fullName evidence="2">Uncharacterized protein</fullName>
    </submittedName>
</protein>
<reference evidence="2 3" key="1">
    <citation type="submission" date="2019-04" db="EMBL/GenBank/DDBJ databases">
        <authorList>
            <person name="Grouzdev D.S."/>
            <person name="Nazina T.N."/>
        </authorList>
    </citation>
    <scope>NUCLEOTIDE SEQUENCE [LARGE SCALE GENOMIC DNA]</scope>
    <source>
        <strain evidence="2 3">SHC 3-19</strain>
    </source>
</reference>
<accession>A0A5R9PAW5</accession>
<evidence type="ECO:0000313" key="3">
    <source>
        <dbReference type="Proteomes" id="UP000308508"/>
    </source>
</evidence>
<name>A0A5R9PAW5_9GAMM</name>
<dbReference type="Proteomes" id="UP000308508">
    <property type="component" value="Unassembled WGS sequence"/>
</dbReference>